<gene>
    <name evidence="2" type="ORF">H3Z82_05340</name>
</gene>
<feature type="signal peptide" evidence="1">
    <location>
        <begin position="1"/>
        <end position="22"/>
    </location>
</feature>
<name>A0A7W2M3U0_9FLAO</name>
<dbReference type="AlphaFoldDB" id="A0A7W2M3U0"/>
<keyword evidence="1" id="KW-0732">Signal</keyword>
<feature type="chain" id="PRO_5031271665" evidence="1">
    <location>
        <begin position="23"/>
        <end position="76"/>
    </location>
</feature>
<dbReference type="RefSeq" id="WP_182203340.1">
    <property type="nucleotide sequence ID" value="NZ_JACGLT010000003.1"/>
</dbReference>
<accession>A0A7W2M3U0</accession>
<proteinExistence type="predicted"/>
<evidence type="ECO:0000313" key="3">
    <source>
        <dbReference type="Proteomes" id="UP000541857"/>
    </source>
</evidence>
<evidence type="ECO:0000313" key="2">
    <source>
        <dbReference type="EMBL" id="MBA6152147.1"/>
    </source>
</evidence>
<dbReference type="EMBL" id="JACGLT010000003">
    <property type="protein sequence ID" value="MBA6152147.1"/>
    <property type="molecule type" value="Genomic_DNA"/>
</dbReference>
<comment type="caution">
    <text evidence="2">The sequence shown here is derived from an EMBL/GenBank/DDBJ whole genome shotgun (WGS) entry which is preliminary data.</text>
</comment>
<sequence length="76" mass="7983">MKKIFSVLALILFMGSALNATAYSQQADCNSLAIAVANVYENAGYTHYEAWQAGNWAYDGCVGNGGSAGDSLVTIN</sequence>
<keyword evidence="3" id="KW-1185">Reference proteome</keyword>
<organism evidence="2 3">
    <name type="scientific">Gelidibacter maritimus</name>
    <dbReference type="NCBI Taxonomy" id="2761487"/>
    <lineage>
        <taxon>Bacteria</taxon>
        <taxon>Pseudomonadati</taxon>
        <taxon>Bacteroidota</taxon>
        <taxon>Flavobacteriia</taxon>
        <taxon>Flavobacteriales</taxon>
        <taxon>Flavobacteriaceae</taxon>
        <taxon>Gelidibacter</taxon>
    </lineage>
</organism>
<protein>
    <submittedName>
        <fullName evidence="2">Uncharacterized protein</fullName>
    </submittedName>
</protein>
<reference evidence="2 3" key="1">
    <citation type="submission" date="2020-07" db="EMBL/GenBank/DDBJ databases">
        <title>Bacterium isolated from marine sediment.</title>
        <authorList>
            <person name="Shang D."/>
        </authorList>
    </citation>
    <scope>NUCLEOTIDE SEQUENCE [LARGE SCALE GENOMIC DNA]</scope>
    <source>
        <strain evidence="2 3">F6074</strain>
    </source>
</reference>
<dbReference type="Proteomes" id="UP000541857">
    <property type="component" value="Unassembled WGS sequence"/>
</dbReference>
<evidence type="ECO:0000256" key="1">
    <source>
        <dbReference type="SAM" id="SignalP"/>
    </source>
</evidence>